<protein>
    <submittedName>
        <fullName evidence="2">Uncharacterized protein</fullName>
    </submittedName>
</protein>
<sequence>MVRSKYYRYLARLVVQKRFTNCAATRKECDRWRALLPSPTNQQSHTIQAKSNWAAPIQRIVTKLPYLLSLQNSAAAAFTPSLHLVFSAICEELLFGLLLTFVAIRSC</sequence>
<comment type="caution">
    <text evidence="2">The sequence shown here is derived from an EMBL/GenBank/DDBJ whole genome shotgun (WGS) entry which is preliminary data.</text>
</comment>
<organism evidence="2 3">
    <name type="scientific">Salvia divinorum</name>
    <name type="common">Maria pastora</name>
    <name type="synonym">Diviner's sage</name>
    <dbReference type="NCBI Taxonomy" id="28513"/>
    <lineage>
        <taxon>Eukaryota</taxon>
        <taxon>Viridiplantae</taxon>
        <taxon>Streptophyta</taxon>
        <taxon>Embryophyta</taxon>
        <taxon>Tracheophyta</taxon>
        <taxon>Spermatophyta</taxon>
        <taxon>Magnoliopsida</taxon>
        <taxon>eudicotyledons</taxon>
        <taxon>Gunneridae</taxon>
        <taxon>Pentapetalae</taxon>
        <taxon>asterids</taxon>
        <taxon>lamiids</taxon>
        <taxon>Lamiales</taxon>
        <taxon>Lamiaceae</taxon>
        <taxon>Nepetoideae</taxon>
        <taxon>Mentheae</taxon>
        <taxon>Salviinae</taxon>
        <taxon>Salvia</taxon>
        <taxon>Salvia subgen. Calosphace</taxon>
    </lineage>
</organism>
<evidence type="ECO:0000313" key="2">
    <source>
        <dbReference type="EMBL" id="KAL1531587.1"/>
    </source>
</evidence>
<dbReference type="AlphaFoldDB" id="A0ABD1FIW0"/>
<reference evidence="2 3" key="1">
    <citation type="submission" date="2024-06" db="EMBL/GenBank/DDBJ databases">
        <title>A chromosome level genome sequence of Diviner's sage (Salvia divinorum).</title>
        <authorList>
            <person name="Ford S.A."/>
            <person name="Ro D.-K."/>
            <person name="Ness R.W."/>
            <person name="Phillips M.A."/>
        </authorList>
    </citation>
    <scope>NUCLEOTIDE SEQUENCE [LARGE SCALE GENOMIC DNA]</scope>
    <source>
        <strain evidence="2">SAF-2024a</strain>
        <tissue evidence="2">Leaf</tissue>
    </source>
</reference>
<keyword evidence="1" id="KW-0472">Membrane</keyword>
<keyword evidence="3" id="KW-1185">Reference proteome</keyword>
<evidence type="ECO:0000256" key="1">
    <source>
        <dbReference type="SAM" id="Phobius"/>
    </source>
</evidence>
<accession>A0ABD1FIW0</accession>
<keyword evidence="1" id="KW-1133">Transmembrane helix</keyword>
<keyword evidence="1" id="KW-0812">Transmembrane</keyword>
<feature type="transmembrane region" description="Helical" evidence="1">
    <location>
        <begin position="82"/>
        <end position="104"/>
    </location>
</feature>
<dbReference type="EMBL" id="JBEAFC010000014">
    <property type="protein sequence ID" value="KAL1531587.1"/>
    <property type="molecule type" value="Genomic_DNA"/>
</dbReference>
<evidence type="ECO:0000313" key="3">
    <source>
        <dbReference type="Proteomes" id="UP001567538"/>
    </source>
</evidence>
<proteinExistence type="predicted"/>
<dbReference type="Proteomes" id="UP001567538">
    <property type="component" value="Unassembled WGS sequence"/>
</dbReference>
<gene>
    <name evidence="2" type="ORF">AAHA92_31711</name>
</gene>
<name>A0ABD1FIW0_SALDI</name>